<evidence type="ECO:0000259" key="6">
    <source>
        <dbReference type="PROSITE" id="PS50893"/>
    </source>
</evidence>
<dbReference type="Gene3D" id="1.10.287.380">
    <property type="entry name" value="Valyl-tRNA synthetase, C-terminal domain"/>
    <property type="match status" value="1"/>
</dbReference>
<gene>
    <name evidence="7" type="ORF">GCM10009126_30920</name>
</gene>
<dbReference type="InterPro" id="IPR032781">
    <property type="entry name" value="ABC_tran_Xtn"/>
</dbReference>
<feature type="domain" description="ABC transporter" evidence="6">
    <location>
        <begin position="2"/>
        <end position="246"/>
    </location>
</feature>
<feature type="region of interest" description="Disordered" evidence="5">
    <location>
        <begin position="325"/>
        <end position="371"/>
    </location>
</feature>
<dbReference type="PANTHER" id="PTHR19211:SF14">
    <property type="entry name" value="ATP-BINDING CASSETTE SUB-FAMILY F MEMBER 1"/>
    <property type="match status" value="1"/>
</dbReference>
<dbReference type="PROSITE" id="PS00211">
    <property type="entry name" value="ABC_TRANSPORTER_1"/>
    <property type="match status" value="1"/>
</dbReference>
<dbReference type="GO" id="GO:0005524">
    <property type="term" value="F:ATP binding"/>
    <property type="evidence" value="ECO:0007669"/>
    <property type="project" value="UniProtKB-KW"/>
</dbReference>
<feature type="compositionally biased region" description="Low complexity" evidence="5">
    <location>
        <begin position="344"/>
        <end position="360"/>
    </location>
</feature>
<keyword evidence="4" id="KW-0175">Coiled coil</keyword>
<feature type="compositionally biased region" description="Basic and acidic residues" evidence="5">
    <location>
        <begin position="601"/>
        <end position="622"/>
    </location>
</feature>
<keyword evidence="1" id="KW-0677">Repeat</keyword>
<dbReference type="InterPro" id="IPR017871">
    <property type="entry name" value="ABC_transporter-like_CS"/>
</dbReference>
<evidence type="ECO:0000256" key="3">
    <source>
        <dbReference type="ARBA" id="ARBA00022840"/>
    </source>
</evidence>
<organism evidence="7 8">
    <name type="scientific">Rhodanobacter caeni</name>
    <dbReference type="NCBI Taxonomy" id="657654"/>
    <lineage>
        <taxon>Bacteria</taxon>
        <taxon>Pseudomonadati</taxon>
        <taxon>Pseudomonadota</taxon>
        <taxon>Gammaproteobacteria</taxon>
        <taxon>Lysobacterales</taxon>
        <taxon>Rhodanobacteraceae</taxon>
        <taxon>Rhodanobacter</taxon>
    </lineage>
</organism>
<dbReference type="InterPro" id="IPR032524">
    <property type="entry name" value="ABC_tran_C"/>
</dbReference>
<sequence length="688" mass="75660">MIAFRHFALRRGSRLLLSDIDLVIQAGWRLGVIGRNGCGKSSLFAALQGKLESDAGELDMPAKVRLASVDQETPALPDAAIDYVLGGDPELAAALAAEVEAGERGDMEAMALAHHRIEELHGYDGRARAGKLMHGLGFSPETHERAVKEFSGGWRGRLNLARALMCPSDLLLLDEPTNHLDLDAVLWLEEWLRRYQGTLLIISHDREFLDGVITHTMHLDGGGAKLYTGNYSAFERLRAEQLRQQQISHEREQAERAHLQSFVDRFKAKASKAKQAQSRMKRLEKLAGTEAVRAERPFSFTFPPPGRLPDSMLQLEDVTAGYVLRPLPSEEGGGGRVEGESERVSMGSAASPIPSPQSSPRGGEEANAALSGEVHRQKAVVLADVRFSIEAGERIGLLGPNGAGKSTLVKTLVGELEPFSGVRKAHKDLKIGYFAQHTVESLREGSTPLDHLQDKAPGVATQVMRDFLGTWNFAGDRAFESVDGFSGGERARLALALIAWDKPNLLLLDEPTNHLDLDMREALADALSDFEGALVLVSHDRHLLGLVCDSFWRVADGSVESFDGDLDDYAKWLRTRGTASKKAAKASATVRPVAKTPEMSPEERRRQAAARRDEEKASRQRVTRIETRTASIDTELAALENQLADPATYNGPTQELMRLGQRQTALRREKEALETEWLELVERLEALP</sequence>
<evidence type="ECO:0000256" key="1">
    <source>
        <dbReference type="ARBA" id="ARBA00022737"/>
    </source>
</evidence>
<accession>A0ABP3EKB4</accession>
<dbReference type="PROSITE" id="PS50893">
    <property type="entry name" value="ABC_TRANSPORTER_2"/>
    <property type="match status" value="2"/>
</dbReference>
<dbReference type="InterPro" id="IPR003439">
    <property type="entry name" value="ABC_transporter-like_ATP-bd"/>
</dbReference>
<name>A0ABP3EKB4_9GAMM</name>
<dbReference type="PANTHER" id="PTHR19211">
    <property type="entry name" value="ATP-BINDING TRANSPORT PROTEIN-RELATED"/>
    <property type="match status" value="1"/>
</dbReference>
<dbReference type="InterPro" id="IPR050611">
    <property type="entry name" value="ABCF"/>
</dbReference>
<evidence type="ECO:0000256" key="5">
    <source>
        <dbReference type="SAM" id="MobiDB-lite"/>
    </source>
</evidence>
<feature type="domain" description="ABC transporter" evidence="6">
    <location>
        <begin position="363"/>
        <end position="581"/>
    </location>
</feature>
<feature type="coiled-coil region" evidence="4">
    <location>
        <begin position="237"/>
        <end position="286"/>
    </location>
</feature>
<protein>
    <submittedName>
        <fullName evidence="7">ABC-F family ATP-binding cassette domain-containing protein</fullName>
    </submittedName>
</protein>
<dbReference type="CDD" id="cd03221">
    <property type="entry name" value="ABCF_EF-3"/>
    <property type="match status" value="2"/>
</dbReference>
<proteinExistence type="predicted"/>
<keyword evidence="2" id="KW-0547">Nucleotide-binding</keyword>
<evidence type="ECO:0000256" key="2">
    <source>
        <dbReference type="ARBA" id="ARBA00022741"/>
    </source>
</evidence>
<evidence type="ECO:0000256" key="4">
    <source>
        <dbReference type="SAM" id="Coils"/>
    </source>
</evidence>
<dbReference type="SUPFAM" id="SSF52540">
    <property type="entry name" value="P-loop containing nucleoside triphosphate hydrolases"/>
    <property type="match status" value="2"/>
</dbReference>
<dbReference type="EMBL" id="BAAAFO010000004">
    <property type="protein sequence ID" value="GAA0263068.1"/>
    <property type="molecule type" value="Genomic_DNA"/>
</dbReference>
<dbReference type="Pfam" id="PF16326">
    <property type="entry name" value="ABC_tran_CTD"/>
    <property type="match status" value="1"/>
</dbReference>
<feature type="region of interest" description="Disordered" evidence="5">
    <location>
        <begin position="583"/>
        <end position="622"/>
    </location>
</feature>
<comment type="caution">
    <text evidence="7">The sequence shown here is derived from an EMBL/GenBank/DDBJ whole genome shotgun (WGS) entry which is preliminary data.</text>
</comment>
<dbReference type="InterPro" id="IPR037118">
    <property type="entry name" value="Val-tRNA_synth_C_sf"/>
</dbReference>
<keyword evidence="8" id="KW-1185">Reference proteome</keyword>
<dbReference type="Pfam" id="PF12848">
    <property type="entry name" value="ABC_tran_Xtn"/>
    <property type="match status" value="1"/>
</dbReference>
<evidence type="ECO:0000313" key="7">
    <source>
        <dbReference type="EMBL" id="GAA0263068.1"/>
    </source>
</evidence>
<dbReference type="SMART" id="SM00382">
    <property type="entry name" value="AAA"/>
    <property type="match status" value="2"/>
</dbReference>
<keyword evidence="3 7" id="KW-0067">ATP-binding</keyword>
<dbReference type="Proteomes" id="UP001500657">
    <property type="component" value="Unassembled WGS sequence"/>
</dbReference>
<dbReference type="RefSeq" id="WP_343883706.1">
    <property type="nucleotide sequence ID" value="NZ_BAAAFO010000004.1"/>
</dbReference>
<dbReference type="InterPro" id="IPR003593">
    <property type="entry name" value="AAA+_ATPase"/>
</dbReference>
<reference evidence="8" key="1">
    <citation type="journal article" date="2019" name="Int. J. Syst. Evol. Microbiol.">
        <title>The Global Catalogue of Microorganisms (GCM) 10K type strain sequencing project: providing services to taxonomists for standard genome sequencing and annotation.</title>
        <authorList>
            <consortium name="The Broad Institute Genomics Platform"/>
            <consortium name="The Broad Institute Genome Sequencing Center for Infectious Disease"/>
            <person name="Wu L."/>
            <person name="Ma J."/>
        </authorList>
    </citation>
    <scope>NUCLEOTIDE SEQUENCE [LARGE SCALE GENOMIC DNA]</scope>
    <source>
        <strain evidence="8">JCM 16242</strain>
    </source>
</reference>
<dbReference type="Pfam" id="PF00005">
    <property type="entry name" value="ABC_tran"/>
    <property type="match status" value="2"/>
</dbReference>
<dbReference type="InterPro" id="IPR027417">
    <property type="entry name" value="P-loop_NTPase"/>
</dbReference>
<evidence type="ECO:0000313" key="8">
    <source>
        <dbReference type="Proteomes" id="UP001500657"/>
    </source>
</evidence>
<dbReference type="Gene3D" id="3.40.50.300">
    <property type="entry name" value="P-loop containing nucleotide triphosphate hydrolases"/>
    <property type="match status" value="2"/>
</dbReference>